<proteinExistence type="predicted"/>
<comment type="caution">
    <text evidence="1">The sequence shown here is derived from an EMBL/GenBank/DDBJ whole genome shotgun (WGS) entry which is preliminary data.</text>
</comment>
<gene>
    <name evidence="1" type="ORF">AYI68_g2469</name>
</gene>
<keyword evidence="2" id="KW-1185">Reference proteome</keyword>
<evidence type="ECO:0000313" key="1">
    <source>
        <dbReference type="EMBL" id="OLY83393.1"/>
    </source>
</evidence>
<dbReference type="Proteomes" id="UP000187455">
    <property type="component" value="Unassembled WGS sequence"/>
</dbReference>
<protein>
    <submittedName>
        <fullName evidence="1">Uncharacterized protein</fullName>
    </submittedName>
</protein>
<sequence length="66" mass="7900">MPKGYYPRMLIESFKSFTSFAMVSEKSIASPLDNFKFEDYKLTPFKIEFIEDRIISKYLMDQEEDI</sequence>
<accession>A0A1R0H2Q0</accession>
<dbReference type="AlphaFoldDB" id="A0A1R0H2Q0"/>
<name>A0A1R0H2Q0_9FUNG</name>
<dbReference type="EMBL" id="LSSL01000926">
    <property type="protein sequence ID" value="OLY83393.1"/>
    <property type="molecule type" value="Genomic_DNA"/>
</dbReference>
<reference evidence="1 2" key="1">
    <citation type="journal article" date="2016" name="Mol. Biol. Evol.">
        <title>Genome-Wide Survey of Gut Fungi (Harpellales) Reveals the First Horizontally Transferred Ubiquitin Gene from a Mosquito Host.</title>
        <authorList>
            <person name="Wang Y."/>
            <person name="White M.M."/>
            <person name="Kvist S."/>
            <person name="Moncalvo J.M."/>
        </authorList>
    </citation>
    <scope>NUCLEOTIDE SEQUENCE [LARGE SCALE GENOMIC DNA]</scope>
    <source>
        <strain evidence="1 2">ALG-7-W6</strain>
    </source>
</reference>
<organism evidence="1 2">
    <name type="scientific">Smittium mucronatum</name>
    <dbReference type="NCBI Taxonomy" id="133383"/>
    <lineage>
        <taxon>Eukaryota</taxon>
        <taxon>Fungi</taxon>
        <taxon>Fungi incertae sedis</taxon>
        <taxon>Zoopagomycota</taxon>
        <taxon>Kickxellomycotina</taxon>
        <taxon>Harpellomycetes</taxon>
        <taxon>Harpellales</taxon>
        <taxon>Legeriomycetaceae</taxon>
        <taxon>Smittium</taxon>
    </lineage>
</organism>
<evidence type="ECO:0000313" key="2">
    <source>
        <dbReference type="Proteomes" id="UP000187455"/>
    </source>
</evidence>